<name>A0A226U5H6_9LACO</name>
<dbReference type="Proteomes" id="UP000198437">
    <property type="component" value="Unassembled WGS sequence"/>
</dbReference>
<dbReference type="EMBL" id="DYXB01000096">
    <property type="protein sequence ID" value="HJF10419.1"/>
    <property type="molecule type" value="Genomic_DNA"/>
</dbReference>
<reference evidence="3 4" key="1">
    <citation type="submission" date="2016-05" db="EMBL/GenBank/DDBJ databases">
        <authorList>
            <person name="Johnson T.J."/>
            <person name="Youmans B.P."/>
            <person name="Case K.A."/>
        </authorList>
    </citation>
    <scope>NUCLEOTIDE SEQUENCE [LARGE SCALE GENOMIC DNA]</scope>
    <source>
        <strain evidence="3 4">UMNLC6</strain>
    </source>
</reference>
<reference evidence="2" key="2">
    <citation type="journal article" date="2021" name="PeerJ">
        <title>Extensive microbial diversity within the chicken gut microbiome revealed by metagenomics and culture.</title>
        <authorList>
            <person name="Gilroy R."/>
            <person name="Ravi A."/>
            <person name="Getino M."/>
            <person name="Pursley I."/>
            <person name="Horton D.L."/>
            <person name="Alikhan N.F."/>
            <person name="Baker D."/>
            <person name="Gharbi K."/>
            <person name="Hall N."/>
            <person name="Watson M."/>
            <person name="Adriaenssens E.M."/>
            <person name="Foster-Nyarko E."/>
            <person name="Jarju S."/>
            <person name="Secka A."/>
            <person name="Antonio M."/>
            <person name="Oren A."/>
            <person name="Chaudhuri R.R."/>
            <person name="La Ragione R."/>
            <person name="Hildebrand F."/>
            <person name="Pallen M.J."/>
        </authorList>
    </citation>
    <scope>NUCLEOTIDE SEQUENCE</scope>
    <source>
        <strain evidence="2">CHK194-22301</strain>
    </source>
</reference>
<proteinExistence type="predicted"/>
<feature type="chain" id="PRO_5042692822" description="Lipoprotein" evidence="1">
    <location>
        <begin position="22"/>
        <end position="194"/>
    </location>
</feature>
<protein>
    <recommendedName>
        <fullName evidence="5">Lipoprotein</fullName>
    </recommendedName>
</protein>
<evidence type="ECO:0000313" key="2">
    <source>
        <dbReference type="EMBL" id="HJF10419.1"/>
    </source>
</evidence>
<sequence length="194" mass="22153">MKNKFSMIILFPLFFSLSACSNRSSRPATVNETVSSSATHKASKQANEFKPNLKKKYPGFKLTSIPEQFRGTWYRSDPLSKSARKLIINKHTIGDSVVYRQVDKSIKLDHNSEQKNKTYSGGDSMIAIEQHQGQTWMRVREFLTPVDIIYITGQFKGHPCLYLAYSSGDIHNALFKNKALAIKYKNYDFSKIKS</sequence>
<feature type="signal peptide" evidence="1">
    <location>
        <begin position="1"/>
        <end position="21"/>
    </location>
</feature>
<reference evidence="2" key="3">
    <citation type="submission" date="2021-09" db="EMBL/GenBank/DDBJ databases">
        <authorList>
            <person name="Gilroy R."/>
        </authorList>
    </citation>
    <scope>NUCLEOTIDE SEQUENCE</scope>
    <source>
        <strain evidence="2">CHK194-22301</strain>
    </source>
</reference>
<comment type="caution">
    <text evidence="3">The sequence shown here is derived from an EMBL/GenBank/DDBJ whole genome shotgun (WGS) entry which is preliminary data.</text>
</comment>
<gene>
    <name evidence="3" type="ORF">AYP82_03085</name>
    <name evidence="2" type="ORF">K8V23_06510</name>
</gene>
<evidence type="ECO:0008006" key="5">
    <source>
        <dbReference type="Google" id="ProtNLM"/>
    </source>
</evidence>
<organism evidence="3 4">
    <name type="scientific">Lactobacillus crispatus</name>
    <dbReference type="NCBI Taxonomy" id="47770"/>
    <lineage>
        <taxon>Bacteria</taxon>
        <taxon>Bacillati</taxon>
        <taxon>Bacillota</taxon>
        <taxon>Bacilli</taxon>
        <taxon>Lactobacillales</taxon>
        <taxon>Lactobacillaceae</taxon>
        <taxon>Lactobacillus</taxon>
    </lineage>
</organism>
<dbReference type="AlphaFoldDB" id="A0A226U5H6"/>
<accession>A0A226U5H6</accession>
<dbReference type="Proteomes" id="UP000784793">
    <property type="component" value="Unassembled WGS sequence"/>
</dbReference>
<evidence type="ECO:0000313" key="4">
    <source>
        <dbReference type="Proteomes" id="UP000198437"/>
    </source>
</evidence>
<dbReference type="RefSeq" id="WP_223845444.1">
    <property type="nucleotide sequence ID" value="NZ_CBCRTX010000009.1"/>
</dbReference>
<evidence type="ECO:0000256" key="1">
    <source>
        <dbReference type="SAM" id="SignalP"/>
    </source>
</evidence>
<dbReference type="EMBL" id="LYQW01000048">
    <property type="protein sequence ID" value="OXC20821.1"/>
    <property type="molecule type" value="Genomic_DNA"/>
</dbReference>
<dbReference type="PROSITE" id="PS51257">
    <property type="entry name" value="PROKAR_LIPOPROTEIN"/>
    <property type="match status" value="1"/>
</dbReference>
<keyword evidence="1" id="KW-0732">Signal</keyword>
<evidence type="ECO:0000313" key="3">
    <source>
        <dbReference type="EMBL" id="OXC20821.1"/>
    </source>
</evidence>